<dbReference type="InterPro" id="IPR036397">
    <property type="entry name" value="RNaseH_sf"/>
</dbReference>
<dbReference type="PANTHER" id="PTHR47266">
    <property type="entry name" value="ENDONUCLEASE-RELATED"/>
    <property type="match status" value="1"/>
</dbReference>
<evidence type="ECO:0000313" key="2">
    <source>
        <dbReference type="Proteomes" id="UP001221898"/>
    </source>
</evidence>
<gene>
    <name evidence="1" type="ORF">AAFF_G00090090</name>
</gene>
<dbReference type="InterPro" id="IPR052160">
    <property type="entry name" value="Gypsy_RT_Integrase-like"/>
</dbReference>
<reference evidence="1" key="1">
    <citation type="journal article" date="2023" name="Science">
        <title>Genome structures resolve the early diversification of teleost fishes.</title>
        <authorList>
            <person name="Parey E."/>
            <person name="Louis A."/>
            <person name="Montfort J."/>
            <person name="Bouchez O."/>
            <person name="Roques C."/>
            <person name="Iampietro C."/>
            <person name="Lluch J."/>
            <person name="Castinel A."/>
            <person name="Donnadieu C."/>
            <person name="Desvignes T."/>
            <person name="Floi Bucao C."/>
            <person name="Jouanno E."/>
            <person name="Wen M."/>
            <person name="Mejri S."/>
            <person name="Dirks R."/>
            <person name="Jansen H."/>
            <person name="Henkel C."/>
            <person name="Chen W.J."/>
            <person name="Zahm M."/>
            <person name="Cabau C."/>
            <person name="Klopp C."/>
            <person name="Thompson A.W."/>
            <person name="Robinson-Rechavi M."/>
            <person name="Braasch I."/>
            <person name="Lecointre G."/>
            <person name="Bobe J."/>
            <person name="Postlethwait J.H."/>
            <person name="Berthelot C."/>
            <person name="Roest Crollius H."/>
            <person name="Guiguen Y."/>
        </authorList>
    </citation>
    <scope>NUCLEOTIDE SEQUENCE</scope>
    <source>
        <strain evidence="1">NC1722</strain>
    </source>
</reference>
<dbReference type="EMBL" id="JAINUG010000158">
    <property type="protein sequence ID" value="KAJ8391379.1"/>
    <property type="molecule type" value="Genomic_DNA"/>
</dbReference>
<dbReference type="GO" id="GO:0003676">
    <property type="term" value="F:nucleic acid binding"/>
    <property type="evidence" value="ECO:0007669"/>
    <property type="project" value="InterPro"/>
</dbReference>
<name>A0AAD7WCY1_9TELE</name>
<proteinExistence type="predicted"/>
<dbReference type="Proteomes" id="UP001221898">
    <property type="component" value="Unassembled WGS sequence"/>
</dbReference>
<dbReference type="Gene3D" id="3.30.420.10">
    <property type="entry name" value="Ribonuclease H-like superfamily/Ribonuclease H"/>
    <property type="match status" value="1"/>
</dbReference>
<dbReference type="AlphaFoldDB" id="A0AAD7WCY1"/>
<evidence type="ECO:0008006" key="3">
    <source>
        <dbReference type="Google" id="ProtNLM"/>
    </source>
</evidence>
<keyword evidence="2" id="KW-1185">Reference proteome</keyword>
<dbReference type="SUPFAM" id="SSF53098">
    <property type="entry name" value="Ribonuclease H-like"/>
    <property type="match status" value="1"/>
</dbReference>
<accession>A0AAD7WCY1</accession>
<comment type="caution">
    <text evidence="1">The sequence shown here is derived from an EMBL/GenBank/DDBJ whole genome shotgun (WGS) entry which is preliminary data.</text>
</comment>
<dbReference type="InterPro" id="IPR012337">
    <property type="entry name" value="RNaseH-like_sf"/>
</dbReference>
<organism evidence="1 2">
    <name type="scientific">Aldrovandia affinis</name>
    <dbReference type="NCBI Taxonomy" id="143900"/>
    <lineage>
        <taxon>Eukaryota</taxon>
        <taxon>Metazoa</taxon>
        <taxon>Chordata</taxon>
        <taxon>Craniata</taxon>
        <taxon>Vertebrata</taxon>
        <taxon>Euteleostomi</taxon>
        <taxon>Actinopterygii</taxon>
        <taxon>Neopterygii</taxon>
        <taxon>Teleostei</taxon>
        <taxon>Notacanthiformes</taxon>
        <taxon>Halosauridae</taxon>
        <taxon>Aldrovandia</taxon>
    </lineage>
</organism>
<protein>
    <recommendedName>
        <fullName evidence="3">Integrase catalytic domain-containing protein</fullName>
    </recommendedName>
</protein>
<sequence>MPAHLPIITFSLMAARGWTRALSECQHLDRMLETGKGNGQCERFNQTLHDLLRTLPPEKKRKWPQLLLKLLFTYNTTKHQSTQHSPYELMFGQKPQLLVDQLLGIADGEAIDGAPEDWVARHKEHLVTVYTSAKRQLEGMAST</sequence>
<evidence type="ECO:0000313" key="1">
    <source>
        <dbReference type="EMBL" id="KAJ8391379.1"/>
    </source>
</evidence>